<dbReference type="GO" id="GO:0046872">
    <property type="term" value="F:metal ion binding"/>
    <property type="evidence" value="ECO:0007669"/>
    <property type="project" value="UniProtKB-UniRule"/>
</dbReference>
<dbReference type="NCBIfam" id="NF001923">
    <property type="entry name" value="PRK00701.1"/>
    <property type="match status" value="1"/>
</dbReference>
<evidence type="ECO:0000256" key="5">
    <source>
        <dbReference type="ARBA" id="ARBA00023136"/>
    </source>
</evidence>
<keyword evidence="6" id="KW-1003">Cell membrane</keyword>
<dbReference type="GO" id="GO:0034755">
    <property type="term" value="P:iron ion transmembrane transport"/>
    <property type="evidence" value="ECO:0007669"/>
    <property type="project" value="TreeGrafter"/>
</dbReference>
<keyword evidence="6" id="KW-0769">Symport</keyword>
<comment type="function">
    <text evidence="6">H(+)-stimulated, divalent metal cation uptake system.</text>
</comment>
<protein>
    <recommendedName>
        <fullName evidence="6">Divalent metal cation transporter MntH</fullName>
    </recommendedName>
</protein>
<evidence type="ECO:0000256" key="1">
    <source>
        <dbReference type="ARBA" id="ARBA00004141"/>
    </source>
</evidence>
<name>A0A7X1TSY1_9DEIO</name>
<keyword evidence="5 6" id="KW-0472">Membrane</keyword>
<feature type="transmembrane region" description="Helical" evidence="6">
    <location>
        <begin position="244"/>
        <end position="268"/>
    </location>
</feature>
<feature type="transmembrane region" description="Helical" evidence="6">
    <location>
        <begin position="116"/>
        <end position="146"/>
    </location>
</feature>
<feature type="transmembrane region" description="Helical" evidence="6">
    <location>
        <begin position="197"/>
        <end position="216"/>
    </location>
</feature>
<organism evidence="7 8">
    <name type="scientific">Deinococcus terrestris</name>
    <dbReference type="NCBI Taxonomy" id="2651870"/>
    <lineage>
        <taxon>Bacteria</taxon>
        <taxon>Thermotogati</taxon>
        <taxon>Deinococcota</taxon>
        <taxon>Deinococci</taxon>
        <taxon>Deinococcales</taxon>
        <taxon>Deinococcaceae</taxon>
        <taxon>Deinococcus</taxon>
    </lineage>
</organism>
<feature type="transmembrane region" description="Helical" evidence="6">
    <location>
        <begin position="51"/>
        <end position="72"/>
    </location>
</feature>
<gene>
    <name evidence="6" type="primary">mntH</name>
    <name evidence="7" type="ORF">F8S09_16585</name>
</gene>
<dbReference type="NCBIfam" id="TIGR01197">
    <property type="entry name" value="nramp"/>
    <property type="match status" value="1"/>
</dbReference>
<keyword evidence="2 6" id="KW-0813">Transport</keyword>
<evidence type="ECO:0000313" key="8">
    <source>
        <dbReference type="Proteomes" id="UP000484842"/>
    </source>
</evidence>
<dbReference type="NCBIfam" id="NF037982">
    <property type="entry name" value="Nramp_1"/>
    <property type="match status" value="1"/>
</dbReference>
<comment type="similarity">
    <text evidence="6">Belongs to the NRAMP family.</text>
</comment>
<evidence type="ECO:0000256" key="2">
    <source>
        <dbReference type="ARBA" id="ARBA00022448"/>
    </source>
</evidence>
<dbReference type="InterPro" id="IPR001046">
    <property type="entry name" value="NRAMP_fam"/>
</dbReference>
<reference evidence="7 8" key="1">
    <citation type="submission" date="2019-10" db="EMBL/GenBank/DDBJ databases">
        <title>Deinococcus sp. isolated from soil.</title>
        <authorList>
            <person name="Li Y."/>
            <person name="Wang J."/>
        </authorList>
    </citation>
    <scope>NUCLEOTIDE SEQUENCE [LARGE SCALE GENOMIC DNA]</scope>
    <source>
        <strain evidence="7 8">SDU3-2</strain>
    </source>
</reference>
<dbReference type="AlphaFoldDB" id="A0A7X1TSY1"/>
<keyword evidence="4 6" id="KW-1133">Transmembrane helix</keyword>
<evidence type="ECO:0000256" key="3">
    <source>
        <dbReference type="ARBA" id="ARBA00022692"/>
    </source>
</evidence>
<dbReference type="GO" id="GO:0005384">
    <property type="term" value="F:manganese ion transmembrane transporter activity"/>
    <property type="evidence" value="ECO:0007669"/>
    <property type="project" value="TreeGrafter"/>
</dbReference>
<dbReference type="GO" id="GO:0005886">
    <property type="term" value="C:plasma membrane"/>
    <property type="evidence" value="ECO:0007669"/>
    <property type="project" value="UniProtKB-SubCell"/>
</dbReference>
<dbReference type="Proteomes" id="UP000484842">
    <property type="component" value="Unassembled WGS sequence"/>
</dbReference>
<evidence type="ECO:0000256" key="4">
    <source>
        <dbReference type="ARBA" id="ARBA00022989"/>
    </source>
</evidence>
<dbReference type="PANTHER" id="PTHR11706:SF33">
    <property type="entry name" value="NATURAL RESISTANCE-ASSOCIATED MACROPHAGE PROTEIN 2"/>
    <property type="match status" value="1"/>
</dbReference>
<feature type="transmembrane region" description="Helical" evidence="6">
    <location>
        <begin position="158"/>
        <end position="177"/>
    </location>
</feature>
<proteinExistence type="inferred from homology"/>
<feature type="transmembrane region" description="Helical" evidence="6">
    <location>
        <begin position="354"/>
        <end position="377"/>
    </location>
</feature>
<evidence type="ECO:0000313" key="7">
    <source>
        <dbReference type="EMBL" id="MPY68275.1"/>
    </source>
</evidence>
<dbReference type="Pfam" id="PF01566">
    <property type="entry name" value="Nramp"/>
    <property type="match status" value="1"/>
</dbReference>
<dbReference type="HAMAP" id="MF_00221">
    <property type="entry name" value="NRAMP"/>
    <property type="match status" value="1"/>
</dbReference>
<comment type="caution">
    <text evidence="7">The sequence shown here is derived from an EMBL/GenBank/DDBJ whole genome shotgun (WGS) entry which is preliminary data.</text>
</comment>
<dbReference type="EMBL" id="WBSL01000019">
    <property type="protein sequence ID" value="MPY68275.1"/>
    <property type="molecule type" value="Genomic_DNA"/>
</dbReference>
<dbReference type="GO" id="GO:0015086">
    <property type="term" value="F:cadmium ion transmembrane transporter activity"/>
    <property type="evidence" value="ECO:0007669"/>
    <property type="project" value="TreeGrafter"/>
</dbReference>
<dbReference type="PRINTS" id="PR00447">
    <property type="entry name" value="NATRESASSCMP"/>
</dbReference>
<comment type="subcellular location">
    <subcellularLocation>
        <location evidence="6">Cell membrane</location>
        <topology evidence="6">Multi-pass membrane protein</topology>
    </subcellularLocation>
    <subcellularLocation>
        <location evidence="1">Membrane</location>
        <topology evidence="1">Multi-pass membrane protein</topology>
    </subcellularLocation>
</comment>
<keyword evidence="3 6" id="KW-0812">Transmembrane</keyword>
<dbReference type="PANTHER" id="PTHR11706">
    <property type="entry name" value="SOLUTE CARRIER PROTEIN FAMILY 11 MEMBER"/>
    <property type="match status" value="1"/>
</dbReference>
<sequence>MNARAVAILDRRSNRRGVARVMPFLGPAFVASVAYMDPGNFATNIQGGAQFGYLLLWVVLSASLMAMLIQTLSSKLGIVTGKNLPEHVRDRWPRPLVWFYWVQAELVAMATDLAEFLGAALAFSLLFSLPLLWGAVITGVITFTILALQHRGFRPIEIAITAFVAVIALAYVVQVIFSRPGLEALGGFVPRFSGPDSLYLAVGIIGATVMPHVIYLHSALTQNRIPTGTEEQKRRLLRYNQFDVVLAMTIAALINMSMLASAAAAFHFSGKAEVADLTVAYQTLTPLLGGAAAAAFALALLSSGLSSSAVGTMAGQVVMQGFVGFRIPLLLRRLITMLPAFAVILAGLNPTDTLVLSQVVLSFGIPFALVPLLIFTARRDIMGTLVNTRLVTVTGWLIAALIIGLNVYLLAQTLLG</sequence>
<feature type="transmembrane region" description="Helical" evidence="6">
    <location>
        <begin position="288"/>
        <end position="310"/>
    </location>
</feature>
<feature type="transmembrane region" description="Helical" evidence="6">
    <location>
        <begin position="330"/>
        <end position="348"/>
    </location>
</feature>
<accession>A0A7X1TSY1</accession>
<feature type="transmembrane region" description="Helical" evidence="6">
    <location>
        <begin position="389"/>
        <end position="411"/>
    </location>
</feature>
<feature type="transmembrane region" description="Helical" evidence="6">
    <location>
        <begin position="92"/>
        <end position="110"/>
    </location>
</feature>
<evidence type="ECO:0000256" key="6">
    <source>
        <dbReference type="HAMAP-Rule" id="MF_00221"/>
    </source>
</evidence>
<keyword evidence="8" id="KW-1185">Reference proteome</keyword>
<feature type="transmembrane region" description="Helical" evidence="6">
    <location>
        <begin position="18"/>
        <end position="36"/>
    </location>
</feature>
<keyword evidence="6" id="KW-0406">Ion transport</keyword>
<dbReference type="GO" id="GO:0015293">
    <property type="term" value="F:symporter activity"/>
    <property type="evidence" value="ECO:0007669"/>
    <property type="project" value="UniProtKB-UniRule"/>
</dbReference>